<sequence>MARRLALALVLAAGAAGALAPAALSAPGDLQVSVGGQGGIEPSTTIQILVLLTVFTLLPSILIMTTGFARILIVLGFLRSALGTPQMPPNQILVGLALFLTLFVMSPTLEAVNETAVQPYVKKQISQSEALDRAQGPVREFMFAQTSEKDIALFVDLADMKRPQTRADVPMQVLMPAFLISELKTAFEIGFLIYIPFLIIDMVVASVLMGMGMVMLPPVMISLPLKILLFVLVDGWHLLTRSLVESFR</sequence>
<keyword evidence="14" id="KW-0282">Flagellum</keyword>
<keyword evidence="11 12" id="KW-1006">Bacterial flagellum protein export</keyword>
<evidence type="ECO:0000256" key="12">
    <source>
        <dbReference type="RuleBase" id="RU362069"/>
    </source>
</evidence>
<evidence type="ECO:0000256" key="6">
    <source>
        <dbReference type="ARBA" id="ARBA00022795"/>
    </source>
</evidence>
<evidence type="ECO:0000313" key="15">
    <source>
        <dbReference type="Proteomes" id="UP000254134"/>
    </source>
</evidence>
<keyword evidence="5 12" id="KW-0812">Transmembrane</keyword>
<reference evidence="15" key="2">
    <citation type="journal article" date="2019" name="MicrobiologyOpen">
        <title>High-quality draft genome sequence of Gaiella occulta isolated from a 150 meter deep mineral water borehole and comparison with the genome sequences of other deep-branching lineages of the phylum Actinobacteria.</title>
        <authorList>
            <person name="Severino R."/>
            <person name="Froufe H.J.C."/>
            <person name="Barroso C."/>
            <person name="Albuquerque L."/>
            <person name="Lobo-da-Cunha A."/>
            <person name="da Costa M.S."/>
            <person name="Egas C."/>
        </authorList>
    </citation>
    <scope>NUCLEOTIDE SEQUENCE [LARGE SCALE GENOMIC DNA]</scope>
    <source>
        <strain evidence="15">F2-233</strain>
    </source>
</reference>
<comment type="caution">
    <text evidence="14">The sequence shown here is derived from an EMBL/GenBank/DDBJ whole genome shotgun (WGS) entry which is preliminary data.</text>
</comment>
<dbReference type="PRINTS" id="PR01302">
    <property type="entry name" value="TYPE3IMPPROT"/>
</dbReference>
<evidence type="ECO:0000256" key="9">
    <source>
        <dbReference type="ARBA" id="ARBA00023136"/>
    </source>
</evidence>
<dbReference type="AlphaFoldDB" id="A0A7M2Z1R2"/>
<dbReference type="NCBIfam" id="TIGR01103">
    <property type="entry name" value="fliP"/>
    <property type="match status" value="1"/>
</dbReference>
<comment type="function">
    <text evidence="12">Plays a role in the flagellum-specific transport system.</text>
</comment>
<keyword evidence="8 12" id="KW-1133">Transmembrane helix</keyword>
<dbReference type="PROSITE" id="PS01060">
    <property type="entry name" value="FLIP_1"/>
    <property type="match status" value="1"/>
</dbReference>
<comment type="caution">
    <text evidence="12">Lacks conserved residue(s) required for the propagation of feature annotation.</text>
</comment>
<evidence type="ECO:0000256" key="13">
    <source>
        <dbReference type="SAM" id="SignalP"/>
    </source>
</evidence>
<dbReference type="OrthoDB" id="9805111at2"/>
<dbReference type="PROSITE" id="PS01061">
    <property type="entry name" value="FLIP_2"/>
    <property type="match status" value="1"/>
</dbReference>
<comment type="subcellular location">
    <subcellularLocation>
        <location evidence="12">Cell membrane</location>
        <topology evidence="12">Multi-pass membrane protein</topology>
    </subcellularLocation>
    <subcellularLocation>
        <location evidence="12">Bacterial flagellum basal body</location>
    </subcellularLocation>
</comment>
<keyword evidence="15" id="KW-1185">Reference proteome</keyword>
<gene>
    <name evidence="12" type="primary">fliP</name>
    <name evidence="14" type="ORF">Gocc_0414</name>
</gene>
<feature type="signal peptide" evidence="13">
    <location>
        <begin position="1"/>
        <end position="20"/>
    </location>
</feature>
<dbReference type="GO" id="GO:0009306">
    <property type="term" value="P:protein secretion"/>
    <property type="evidence" value="ECO:0007669"/>
    <property type="project" value="UniProtKB-UniRule"/>
</dbReference>
<dbReference type="PANTHER" id="PTHR30587">
    <property type="entry name" value="FLAGELLAR BIOSYNTHETIC PROTEIN FLIP"/>
    <property type="match status" value="1"/>
</dbReference>
<dbReference type="InterPro" id="IPR005837">
    <property type="entry name" value="FliP"/>
</dbReference>
<comment type="similarity">
    <text evidence="1 12">Belongs to the FliP/MopC/SpaP family.</text>
</comment>
<dbReference type="GO" id="GO:0009425">
    <property type="term" value="C:bacterial-type flagellum basal body"/>
    <property type="evidence" value="ECO:0007669"/>
    <property type="project" value="UniProtKB-SubCell"/>
</dbReference>
<keyword evidence="14" id="KW-0966">Cell projection</keyword>
<feature type="chain" id="PRO_5038448418" description="Flagellar biosynthetic protein FliP" evidence="13">
    <location>
        <begin position="21"/>
        <end position="248"/>
    </location>
</feature>
<dbReference type="InterPro" id="IPR005838">
    <property type="entry name" value="T3SS_IM_P"/>
</dbReference>
<dbReference type="Proteomes" id="UP000254134">
    <property type="component" value="Unassembled WGS sequence"/>
</dbReference>
<protein>
    <recommendedName>
        <fullName evidence="2 12">Flagellar biosynthetic protein FliP</fullName>
    </recommendedName>
</protein>
<reference evidence="14 15" key="1">
    <citation type="submission" date="2018-07" db="EMBL/GenBank/DDBJ databases">
        <title>High-quality-draft genome sequence of Gaiella occulta.</title>
        <authorList>
            <person name="Severino R."/>
            <person name="Froufe H.J.C."/>
            <person name="Rainey F.A."/>
            <person name="Barroso C."/>
            <person name="Albuquerque L."/>
            <person name="Lobo-Da-Cunha A."/>
            <person name="Da Costa M.S."/>
            <person name="Egas C."/>
        </authorList>
    </citation>
    <scope>NUCLEOTIDE SEQUENCE [LARGE SCALE GENOMIC DNA]</scope>
    <source>
        <strain evidence="14 15">F2-233</strain>
    </source>
</reference>
<organism evidence="14 15">
    <name type="scientific">Gaiella occulta</name>
    <dbReference type="NCBI Taxonomy" id="1002870"/>
    <lineage>
        <taxon>Bacteria</taxon>
        <taxon>Bacillati</taxon>
        <taxon>Actinomycetota</taxon>
        <taxon>Thermoleophilia</taxon>
        <taxon>Gaiellales</taxon>
        <taxon>Gaiellaceae</taxon>
        <taxon>Gaiella</taxon>
    </lineage>
</organism>
<evidence type="ECO:0000256" key="11">
    <source>
        <dbReference type="ARBA" id="ARBA00023225"/>
    </source>
</evidence>
<keyword evidence="14" id="KW-0969">Cilium</keyword>
<keyword evidence="13" id="KW-0732">Signal</keyword>
<evidence type="ECO:0000256" key="8">
    <source>
        <dbReference type="ARBA" id="ARBA00022989"/>
    </source>
</evidence>
<evidence type="ECO:0000256" key="4">
    <source>
        <dbReference type="ARBA" id="ARBA00022475"/>
    </source>
</evidence>
<evidence type="ECO:0000256" key="2">
    <source>
        <dbReference type="ARBA" id="ARBA00021714"/>
    </source>
</evidence>
<evidence type="ECO:0000256" key="10">
    <source>
        <dbReference type="ARBA" id="ARBA00023143"/>
    </source>
</evidence>
<feature type="transmembrane region" description="Helical" evidence="12">
    <location>
        <begin position="191"/>
        <end position="216"/>
    </location>
</feature>
<keyword evidence="4 12" id="KW-1003">Cell membrane</keyword>
<dbReference type="NCBIfam" id="NF009438">
    <property type="entry name" value="PRK12797.1"/>
    <property type="match status" value="1"/>
</dbReference>
<accession>A0A7M2Z1R2</accession>
<dbReference type="PRINTS" id="PR00951">
    <property type="entry name" value="FLGBIOSNFLIP"/>
</dbReference>
<proteinExistence type="inferred from homology"/>
<dbReference type="GO" id="GO:0044781">
    <property type="term" value="P:bacterial-type flagellum organization"/>
    <property type="evidence" value="ECO:0007669"/>
    <property type="project" value="UniProtKB-UniRule"/>
</dbReference>
<dbReference type="RefSeq" id="WP_114794862.1">
    <property type="nucleotide sequence ID" value="NZ_QQZY01000001.1"/>
</dbReference>
<keyword evidence="9 12" id="KW-0472">Membrane</keyword>
<feature type="transmembrane region" description="Helical" evidence="12">
    <location>
        <begin position="49"/>
        <end position="78"/>
    </location>
</feature>
<evidence type="ECO:0000256" key="1">
    <source>
        <dbReference type="ARBA" id="ARBA00006257"/>
    </source>
</evidence>
<feature type="transmembrane region" description="Helical" evidence="12">
    <location>
        <begin position="223"/>
        <end position="239"/>
    </location>
</feature>
<evidence type="ECO:0000256" key="7">
    <source>
        <dbReference type="ARBA" id="ARBA00022927"/>
    </source>
</evidence>
<evidence type="ECO:0000313" key="14">
    <source>
        <dbReference type="EMBL" id="RDI75995.1"/>
    </source>
</evidence>
<evidence type="ECO:0000256" key="5">
    <source>
        <dbReference type="ARBA" id="ARBA00022692"/>
    </source>
</evidence>
<dbReference type="Pfam" id="PF00813">
    <property type="entry name" value="FliP"/>
    <property type="match status" value="1"/>
</dbReference>
<evidence type="ECO:0000256" key="3">
    <source>
        <dbReference type="ARBA" id="ARBA00022448"/>
    </source>
</evidence>
<dbReference type="GO" id="GO:0005886">
    <property type="term" value="C:plasma membrane"/>
    <property type="evidence" value="ECO:0007669"/>
    <property type="project" value="UniProtKB-SubCell"/>
</dbReference>
<name>A0A7M2Z1R2_9ACTN</name>
<dbReference type="PANTHER" id="PTHR30587:SF0">
    <property type="entry name" value="FLAGELLAR BIOSYNTHETIC PROTEIN FLIP"/>
    <property type="match status" value="1"/>
</dbReference>
<keyword evidence="7 12" id="KW-0653">Protein transport</keyword>
<keyword evidence="6 12" id="KW-1005">Bacterial flagellum biogenesis</keyword>
<keyword evidence="3 12" id="KW-0813">Transport</keyword>
<keyword evidence="10" id="KW-0975">Bacterial flagellum</keyword>
<dbReference type="EMBL" id="QQZY01000001">
    <property type="protein sequence ID" value="RDI75995.1"/>
    <property type="molecule type" value="Genomic_DNA"/>
</dbReference>